<proteinExistence type="predicted"/>
<reference evidence="2" key="1">
    <citation type="journal article" date="2019" name="Int. J. Syst. Evol. Microbiol.">
        <title>The Global Catalogue of Microorganisms (GCM) 10K type strain sequencing project: providing services to taxonomists for standard genome sequencing and annotation.</title>
        <authorList>
            <consortium name="The Broad Institute Genomics Platform"/>
            <consortium name="The Broad Institute Genome Sequencing Center for Infectious Disease"/>
            <person name="Wu L."/>
            <person name="Ma J."/>
        </authorList>
    </citation>
    <scope>NUCLEOTIDE SEQUENCE [LARGE SCALE GENOMIC DNA]</scope>
    <source>
        <strain evidence="2">CCUG 54522</strain>
    </source>
</reference>
<protein>
    <submittedName>
        <fullName evidence="1">Uncharacterized protein</fullName>
    </submittedName>
</protein>
<dbReference type="EMBL" id="JBHSRJ010000001">
    <property type="protein sequence ID" value="MFC6041665.1"/>
    <property type="molecule type" value="Genomic_DNA"/>
</dbReference>
<organism evidence="1 2">
    <name type="scientific">Nocardioides hankookensis</name>
    <dbReference type="NCBI Taxonomy" id="443157"/>
    <lineage>
        <taxon>Bacteria</taxon>
        <taxon>Bacillati</taxon>
        <taxon>Actinomycetota</taxon>
        <taxon>Actinomycetes</taxon>
        <taxon>Propionibacteriales</taxon>
        <taxon>Nocardioidaceae</taxon>
        <taxon>Nocardioides</taxon>
    </lineage>
</organism>
<name>A0ABW1LCE8_9ACTN</name>
<accession>A0ABW1LCE8</accession>
<comment type="caution">
    <text evidence="1">The sequence shown here is derived from an EMBL/GenBank/DDBJ whole genome shotgun (WGS) entry which is preliminary data.</text>
</comment>
<sequence length="140" mass="15847">MTDGDERFIKHCGYGLIAALWGHVPGYYNLDYKLPGVPYDIAFDDDDLVLEHQLHALLPSVSAVWGAVMTLIADEGRQKVLEALLKDVRTDGRRWTWYLAVRWPEAARGYGHAHPDGLDVRETGERRFELVISPNSRTNA</sequence>
<gene>
    <name evidence="1" type="ORF">ACFPYL_01180</name>
</gene>
<dbReference type="Proteomes" id="UP001596135">
    <property type="component" value="Unassembled WGS sequence"/>
</dbReference>
<evidence type="ECO:0000313" key="1">
    <source>
        <dbReference type="EMBL" id="MFC6041665.1"/>
    </source>
</evidence>
<evidence type="ECO:0000313" key="2">
    <source>
        <dbReference type="Proteomes" id="UP001596135"/>
    </source>
</evidence>
<dbReference type="RefSeq" id="WP_379149508.1">
    <property type="nucleotide sequence ID" value="NZ_JBHSRJ010000001.1"/>
</dbReference>
<keyword evidence="2" id="KW-1185">Reference proteome</keyword>